<organism evidence="1 2">
    <name type="scientific">Rosenbergiella australiborealis</name>
    <dbReference type="NCBI Taxonomy" id="1544696"/>
    <lineage>
        <taxon>Bacteria</taxon>
        <taxon>Pseudomonadati</taxon>
        <taxon>Pseudomonadota</taxon>
        <taxon>Gammaproteobacteria</taxon>
        <taxon>Enterobacterales</taxon>
        <taxon>Erwiniaceae</taxon>
        <taxon>Rosenbergiella</taxon>
    </lineage>
</organism>
<sequence>MSESTSNNRKLTSGEIILATSVFGNAIDYTRVSVDRGSYFPFSLQNENTAVTPNGNSYFMPRHYQDDFLRAAPAYQHWFIYEMAHVWQHQLGLNVKFRGALSWAASYRYRLADHKLLSDYGMEAQASMIADYFWLVRFGFSGFDFVSNLEGEERDTRLIKRYQWVMRGFISHPSSRINLP</sequence>
<name>A0ABS5T6W3_9GAMM</name>
<gene>
    <name evidence="1" type="ORF">HGT73_07205</name>
</gene>
<protein>
    <recommendedName>
        <fullName evidence="3">Type IV secretion protein Rhs</fullName>
    </recommendedName>
</protein>
<dbReference type="Proteomes" id="UP000786875">
    <property type="component" value="Unassembled WGS sequence"/>
</dbReference>
<proteinExistence type="predicted"/>
<accession>A0ABS5T6W3</accession>
<evidence type="ECO:0000313" key="2">
    <source>
        <dbReference type="Proteomes" id="UP000786875"/>
    </source>
</evidence>
<keyword evidence="2" id="KW-1185">Reference proteome</keyword>
<evidence type="ECO:0000313" key="1">
    <source>
        <dbReference type="EMBL" id="MBT0727172.1"/>
    </source>
</evidence>
<comment type="caution">
    <text evidence="1">The sequence shown here is derived from an EMBL/GenBank/DDBJ whole genome shotgun (WGS) entry which is preliminary data.</text>
</comment>
<dbReference type="EMBL" id="JABBFO010000005">
    <property type="protein sequence ID" value="MBT0727172.1"/>
    <property type="molecule type" value="Genomic_DNA"/>
</dbReference>
<reference evidence="1 2" key="1">
    <citation type="submission" date="2020-04" db="EMBL/GenBank/DDBJ databases">
        <title>Genome sequencing of Rosenbergiella species.</title>
        <authorList>
            <person name="Alvarez-Perez S."/>
            <person name="Lievens B."/>
        </authorList>
    </citation>
    <scope>NUCLEOTIDE SEQUENCE [LARGE SCALE GENOMIC DNA]</scope>
    <source>
        <strain evidence="1 2">CdVSA20.1</strain>
    </source>
</reference>
<evidence type="ECO:0008006" key="3">
    <source>
        <dbReference type="Google" id="ProtNLM"/>
    </source>
</evidence>